<feature type="region of interest" description="Disordered" evidence="1">
    <location>
        <begin position="1"/>
        <end position="30"/>
    </location>
</feature>
<protein>
    <recommendedName>
        <fullName evidence="4">RNA-binding KH domain-containing protein</fullName>
    </recommendedName>
</protein>
<keyword evidence="3" id="KW-1185">Reference proteome</keyword>
<gene>
    <name evidence="2" type="ORF">Acr_00g0053520</name>
</gene>
<accession>A0A7J0DMV5</accession>
<dbReference type="OrthoDB" id="1676208at2759"/>
<evidence type="ECO:0000313" key="3">
    <source>
        <dbReference type="Proteomes" id="UP000585474"/>
    </source>
</evidence>
<feature type="compositionally biased region" description="Basic residues" evidence="1">
    <location>
        <begin position="103"/>
        <end position="114"/>
    </location>
</feature>
<proteinExistence type="predicted"/>
<sequence length="220" mass="24468">MEDSFRSPRAKRSTAANSGGSFKRSKPPPPLTVAAGHVLFRLLCPLRSAGGVIGKSGAIVKQQLQQDPRRGVATGLRRAHHRHHRLELYQREDRTQGLEARRRRDGRASINRRTRGPTRGIEAQRVIDKKGTLPIVIAPQFHAPVGEHATRIASKIGMEDKMEHLEVEQNSQDGAIPMTQEELSIKVFRPRSSYVMGLGMRHSSFSRSIVGLGDNITYVT</sequence>
<dbReference type="EMBL" id="BJWL01000286">
    <property type="protein sequence ID" value="GFS37698.1"/>
    <property type="molecule type" value="Genomic_DNA"/>
</dbReference>
<evidence type="ECO:0000256" key="1">
    <source>
        <dbReference type="SAM" id="MobiDB-lite"/>
    </source>
</evidence>
<evidence type="ECO:0008006" key="4">
    <source>
        <dbReference type="Google" id="ProtNLM"/>
    </source>
</evidence>
<evidence type="ECO:0000313" key="2">
    <source>
        <dbReference type="EMBL" id="GFS37698.1"/>
    </source>
</evidence>
<comment type="caution">
    <text evidence="2">The sequence shown here is derived from an EMBL/GenBank/DDBJ whole genome shotgun (WGS) entry which is preliminary data.</text>
</comment>
<reference evidence="3" key="1">
    <citation type="submission" date="2019-07" db="EMBL/GenBank/DDBJ databases">
        <title>De Novo Assembly of kiwifruit Actinidia rufa.</title>
        <authorList>
            <person name="Sugita-Konishi S."/>
            <person name="Sato K."/>
            <person name="Mori E."/>
            <person name="Abe Y."/>
            <person name="Kisaki G."/>
            <person name="Hamano K."/>
            <person name="Suezawa K."/>
            <person name="Otani M."/>
            <person name="Fukuda T."/>
            <person name="Manabe T."/>
            <person name="Gomi K."/>
            <person name="Tabuchi M."/>
            <person name="Akimitsu K."/>
            <person name="Kataoka I."/>
        </authorList>
    </citation>
    <scope>NUCLEOTIDE SEQUENCE [LARGE SCALE GENOMIC DNA]</scope>
    <source>
        <strain evidence="3">cv. Fuchu</strain>
    </source>
</reference>
<feature type="region of interest" description="Disordered" evidence="1">
    <location>
        <begin position="90"/>
        <end position="114"/>
    </location>
</feature>
<dbReference type="AlphaFoldDB" id="A0A7J0DMV5"/>
<name>A0A7J0DMV5_9ERIC</name>
<organism evidence="2 3">
    <name type="scientific">Actinidia rufa</name>
    <dbReference type="NCBI Taxonomy" id="165716"/>
    <lineage>
        <taxon>Eukaryota</taxon>
        <taxon>Viridiplantae</taxon>
        <taxon>Streptophyta</taxon>
        <taxon>Embryophyta</taxon>
        <taxon>Tracheophyta</taxon>
        <taxon>Spermatophyta</taxon>
        <taxon>Magnoliopsida</taxon>
        <taxon>eudicotyledons</taxon>
        <taxon>Gunneridae</taxon>
        <taxon>Pentapetalae</taxon>
        <taxon>asterids</taxon>
        <taxon>Ericales</taxon>
        <taxon>Actinidiaceae</taxon>
        <taxon>Actinidia</taxon>
    </lineage>
</organism>
<dbReference type="Proteomes" id="UP000585474">
    <property type="component" value="Unassembled WGS sequence"/>
</dbReference>
<feature type="compositionally biased region" description="Basic and acidic residues" evidence="1">
    <location>
        <begin position="90"/>
        <end position="102"/>
    </location>
</feature>